<feature type="region of interest" description="Disordered" evidence="6">
    <location>
        <begin position="1"/>
        <end position="22"/>
    </location>
</feature>
<dbReference type="InterPro" id="IPR036511">
    <property type="entry name" value="TGT-like_sf"/>
</dbReference>
<feature type="binding site" evidence="5">
    <location>
        <position position="437"/>
    </location>
    <ligand>
        <name>Zn(2+)</name>
        <dbReference type="ChEBI" id="CHEBI:29105"/>
    </ligand>
</feature>
<evidence type="ECO:0000256" key="2">
    <source>
        <dbReference type="ARBA" id="ARBA00022694"/>
    </source>
</evidence>
<evidence type="ECO:0000256" key="1">
    <source>
        <dbReference type="ARBA" id="ARBA00022490"/>
    </source>
</evidence>
<protein>
    <recommendedName>
        <fullName evidence="5">Queuine tRNA-ribosyltransferase accessory subunit 2</fullName>
    </recommendedName>
    <alternativeName>
        <fullName evidence="5">Queuine tRNA-ribosyltransferase domain-containing protein 1</fullName>
    </alternativeName>
</protein>
<dbReference type="NCBIfam" id="TIGR00449">
    <property type="entry name" value="tgt_general"/>
    <property type="match status" value="1"/>
</dbReference>
<dbReference type="InterPro" id="IPR050852">
    <property type="entry name" value="Queuine_tRNA-ribosyltrfase"/>
</dbReference>
<dbReference type="GO" id="GO:0006400">
    <property type="term" value="P:tRNA modification"/>
    <property type="evidence" value="ECO:0007669"/>
    <property type="project" value="InterPro"/>
</dbReference>
<feature type="compositionally biased region" description="Low complexity" evidence="6">
    <location>
        <begin position="250"/>
        <end position="259"/>
    </location>
</feature>
<feature type="domain" description="tRNA-guanine(15) transglycosylase-like" evidence="7">
    <location>
        <begin position="297"/>
        <end position="502"/>
    </location>
</feature>
<evidence type="ECO:0000256" key="3">
    <source>
        <dbReference type="ARBA" id="ARBA00022723"/>
    </source>
</evidence>
<feature type="compositionally biased region" description="Acidic residues" evidence="6">
    <location>
        <begin position="260"/>
        <end position="272"/>
    </location>
</feature>
<evidence type="ECO:0000256" key="5">
    <source>
        <dbReference type="HAMAP-Rule" id="MF_03043"/>
    </source>
</evidence>
<dbReference type="InterPro" id="IPR002616">
    <property type="entry name" value="tRNA_ribo_trans-like"/>
</dbReference>
<feature type="compositionally biased region" description="Basic and acidic residues" evidence="6">
    <location>
        <begin position="569"/>
        <end position="595"/>
    </location>
</feature>
<dbReference type="InterPro" id="IPR028592">
    <property type="entry name" value="QTRTD1"/>
</dbReference>
<dbReference type="GO" id="GO:0005737">
    <property type="term" value="C:cytoplasm"/>
    <property type="evidence" value="ECO:0007669"/>
    <property type="project" value="UniProtKB-SubCell"/>
</dbReference>
<keyword evidence="4 5" id="KW-0862">Zinc</keyword>
<feature type="domain" description="tRNA-guanine(15) transglycosylase-like" evidence="7">
    <location>
        <begin position="23"/>
        <end position="220"/>
    </location>
</feature>
<comment type="cofactor">
    <cofactor evidence="5">
        <name>Zn(2+)</name>
        <dbReference type="ChEBI" id="CHEBI:29105"/>
    </cofactor>
    <text evidence="5">Binds 1 zinc ion per subunit.</text>
</comment>
<reference evidence="8" key="1">
    <citation type="submission" date="2021-06" db="EMBL/GenBank/DDBJ databases">
        <title>Genome Sequence of Mortierella hyaline Strain SCG-10, a Cold-Adapted, Nitrate-Reducing Fungus Isolated from Soil in Minnesota, USA.</title>
        <authorList>
            <person name="Aldossari N."/>
        </authorList>
    </citation>
    <scope>NUCLEOTIDE SEQUENCE</scope>
    <source>
        <strain evidence="8">SCG-10</strain>
    </source>
</reference>
<evidence type="ECO:0000313" key="8">
    <source>
        <dbReference type="EMBL" id="KAG9067176.1"/>
    </source>
</evidence>
<dbReference type="HAMAP" id="MF_03043">
    <property type="entry name" value="QTRT2"/>
    <property type="match status" value="1"/>
</dbReference>
<evidence type="ECO:0000256" key="6">
    <source>
        <dbReference type="SAM" id="MobiDB-lite"/>
    </source>
</evidence>
<feature type="region of interest" description="Disordered" evidence="6">
    <location>
        <begin position="560"/>
        <end position="607"/>
    </location>
</feature>
<dbReference type="Proteomes" id="UP000707451">
    <property type="component" value="Unassembled WGS sequence"/>
</dbReference>
<feature type="binding site" evidence="5">
    <location>
        <position position="442"/>
    </location>
    <ligand>
        <name>Zn(2+)</name>
        <dbReference type="ChEBI" id="CHEBI:29105"/>
    </ligand>
</feature>
<dbReference type="PANTHER" id="PTHR46064">
    <property type="entry name" value="QUEUINE TRNA-RIBOSYLTRANSFERASE ACCESSORY SUBUNIT 2"/>
    <property type="match status" value="1"/>
</dbReference>
<dbReference type="Pfam" id="PF01702">
    <property type="entry name" value="TGT"/>
    <property type="match status" value="2"/>
</dbReference>
<comment type="caution">
    <text evidence="8">The sequence shown here is derived from an EMBL/GenBank/DDBJ whole genome shotgun (WGS) entry which is preliminary data.</text>
</comment>
<keyword evidence="1 5" id="KW-0963">Cytoplasm</keyword>
<name>A0A9P7XU45_9FUNG</name>
<feature type="compositionally biased region" description="Basic and acidic residues" evidence="6">
    <location>
        <begin position="227"/>
        <end position="236"/>
    </location>
</feature>
<dbReference type="Gene3D" id="3.20.20.105">
    <property type="entry name" value="Queuine tRNA-ribosyltransferase-like"/>
    <property type="match status" value="1"/>
</dbReference>
<dbReference type="EMBL" id="JAHRHY010000008">
    <property type="protein sequence ID" value="KAG9067176.1"/>
    <property type="molecule type" value="Genomic_DNA"/>
</dbReference>
<feature type="region of interest" description="Disordered" evidence="6">
    <location>
        <begin position="227"/>
        <end position="284"/>
    </location>
</feature>
<feature type="compositionally biased region" description="Polar residues" evidence="6">
    <location>
        <begin position="1"/>
        <end position="19"/>
    </location>
</feature>
<dbReference type="PANTHER" id="PTHR46064:SF1">
    <property type="entry name" value="QUEUINE TRNA-RIBOSYLTRANSFERASE ACCESSORY SUBUNIT 2"/>
    <property type="match status" value="1"/>
</dbReference>
<proteinExistence type="inferred from homology"/>
<organism evidence="8 9">
    <name type="scientific">Linnemannia hyalina</name>
    <dbReference type="NCBI Taxonomy" id="64524"/>
    <lineage>
        <taxon>Eukaryota</taxon>
        <taxon>Fungi</taxon>
        <taxon>Fungi incertae sedis</taxon>
        <taxon>Mucoromycota</taxon>
        <taxon>Mortierellomycotina</taxon>
        <taxon>Mortierellomycetes</taxon>
        <taxon>Mortierellales</taxon>
        <taxon>Mortierellaceae</taxon>
        <taxon>Linnemannia</taxon>
    </lineage>
</organism>
<feature type="binding site" evidence="5">
    <location>
        <position position="439"/>
    </location>
    <ligand>
        <name>Zn(2+)</name>
        <dbReference type="ChEBI" id="CHEBI:29105"/>
    </ligand>
</feature>
<keyword evidence="2 5" id="KW-0819">tRNA processing</keyword>
<comment type="function">
    <text evidence="5">Non-catalytic subunit of the queuine tRNA-ribosyltransferase (TGT) that catalyzes the base-exchange of a guanine (G) residue with queuine (Q) at position 34 (anticodon wobble position) in tRNAs with GU(N) anticodons (tRNA-Asp, -Asn, -His and -Tyr), resulting in the hypermodified nucleoside queuosine (7-(((4,5-cis-dihydroxy-2-cyclopenten-1-yl)amino)methyl)-7-deazaguanosine).</text>
</comment>
<evidence type="ECO:0000256" key="4">
    <source>
        <dbReference type="ARBA" id="ARBA00022833"/>
    </source>
</evidence>
<gene>
    <name evidence="8" type="primary">QTRTD1_2</name>
    <name evidence="8" type="ORF">KI688_011957</name>
</gene>
<dbReference type="SUPFAM" id="SSF51713">
    <property type="entry name" value="tRNA-guanine transglycosylase"/>
    <property type="match status" value="2"/>
</dbReference>
<comment type="subcellular location">
    <subcellularLocation>
        <location evidence="5">Cytoplasm</location>
    </subcellularLocation>
</comment>
<sequence length="607" mass="67628">MTSPLKFQIKQTSTKSTRAGESARCGTLALSQSTTAGTDQQHVKRTIETPGCLMYSLKGAVPHLTPDNLRQQSFGGVNVSLEQILQTDQPGSFSKWPETSPIPQFTGSKFTLSEYLRLQDLITFCDLRDYSYAAENFRHPTTPPTRKLASNTDNHVVLSTPKGIRQLTLDDYLKTVRHYRPDVVVALADTIAETTAPNEKRVRKSLERSLKWLDQILLERAGQDGTIGDRRAEEEKKRRRERKEKRRHATAAAKAAGEQQEQEQEQEQDQEQGAETSKEKDEEIYIEPIPTEPWTDVGLFAAVGGAHLEESRIWSAQETAKKEGVDGFVIDTLSLSALDKDARLKHVQTSLDHLPADKPRLIYGLHAPEDVLEAVAMGIDLFDTSYPFQLAEDGMASLYYYGTRPAGQDKSNSKTQRSINLWDDEHGDKFVPILEGCRCYACKDNKHTRAYINHLLKTHEMLATVLLMGHNMYQYSQFFILIRESIQDGTLQEKSTAFLATFGKEPTRTLEKHPNQIIVEAALQKRNQRLEGAEEGVVGVIGMGASTVNTPSLGAAVGAHAEDVEMEDGESKSKKRHETEEAGEDGGAKDEVVEKKVKKAAVTKSSS</sequence>
<keyword evidence="3 5" id="KW-0479">Metal-binding</keyword>
<dbReference type="GO" id="GO:0008479">
    <property type="term" value="F:tRNA-guanosine(34) queuine transglycosylase activity"/>
    <property type="evidence" value="ECO:0007669"/>
    <property type="project" value="UniProtKB-UniRule"/>
</dbReference>
<accession>A0A9P7XU45</accession>
<comment type="similarity">
    <text evidence="5">Belongs to the queuine tRNA-ribosyltransferase family. QTRT2 subfamily.</text>
</comment>
<comment type="subunit">
    <text evidence="5">Heterodimer of a catalytic subunit and an accessory subunit.</text>
</comment>
<feature type="compositionally biased region" description="Basic residues" evidence="6">
    <location>
        <begin position="237"/>
        <end position="249"/>
    </location>
</feature>
<feature type="binding site" evidence="5">
    <location>
        <position position="470"/>
    </location>
    <ligand>
        <name>Zn(2+)</name>
        <dbReference type="ChEBI" id="CHEBI:29105"/>
    </ligand>
</feature>
<keyword evidence="9" id="KW-1185">Reference proteome</keyword>
<evidence type="ECO:0000259" key="7">
    <source>
        <dbReference type="Pfam" id="PF01702"/>
    </source>
</evidence>
<dbReference type="GO" id="GO:0046872">
    <property type="term" value="F:metal ion binding"/>
    <property type="evidence" value="ECO:0007669"/>
    <property type="project" value="UniProtKB-KW"/>
</dbReference>
<evidence type="ECO:0000313" key="9">
    <source>
        <dbReference type="Proteomes" id="UP000707451"/>
    </source>
</evidence>
<dbReference type="AlphaFoldDB" id="A0A9P7XU45"/>
<dbReference type="OrthoDB" id="27601at2759"/>